<organism evidence="2 3">
    <name type="scientific">Zingiber officinale</name>
    <name type="common">Ginger</name>
    <name type="synonym">Amomum zingiber</name>
    <dbReference type="NCBI Taxonomy" id="94328"/>
    <lineage>
        <taxon>Eukaryota</taxon>
        <taxon>Viridiplantae</taxon>
        <taxon>Streptophyta</taxon>
        <taxon>Embryophyta</taxon>
        <taxon>Tracheophyta</taxon>
        <taxon>Spermatophyta</taxon>
        <taxon>Magnoliopsida</taxon>
        <taxon>Liliopsida</taxon>
        <taxon>Zingiberales</taxon>
        <taxon>Zingiberaceae</taxon>
        <taxon>Zingiber</taxon>
    </lineage>
</organism>
<dbReference type="GO" id="GO:0000226">
    <property type="term" value="P:microtubule cytoskeleton organization"/>
    <property type="evidence" value="ECO:0007669"/>
    <property type="project" value="TreeGrafter"/>
</dbReference>
<dbReference type="OrthoDB" id="63891at2759"/>
<dbReference type="Proteomes" id="UP000734854">
    <property type="component" value="Unassembled WGS sequence"/>
</dbReference>
<sequence length="311" mass="33718">MPLRPLDNALPSAEQPKKVAKVAASPSLSAKKAAAALAAASRVNDENTPNPPPPEQSVEYVPSEDLAALMDPESKIVVLLDELSSKDWIRGCEALNDLRRMALHHSSLLLPILGNATTVITKAMKSPRSALCKTSIMASADIFQSFGALLLSSTEDNAFDQLLLQLLLKASQDKKFVCEEAEKALEKMAMCMPPLPLLKKLQSCVNHANLRVRAKAAISMSKCISKMDIEVMTEFGIATLLRVAAELLNDRLPEAREAARAIIITLQGEFSKTNNNLKDDKESSASEAWQDFCFVNLPPIAAQSVAKIISL</sequence>
<evidence type="ECO:0000259" key="1">
    <source>
        <dbReference type="SMART" id="SM01349"/>
    </source>
</evidence>
<protein>
    <recommendedName>
        <fullName evidence="1">TOG domain-containing protein</fullName>
    </recommendedName>
</protein>
<dbReference type="GO" id="GO:0008017">
    <property type="term" value="F:microtubule binding"/>
    <property type="evidence" value="ECO:0007669"/>
    <property type="project" value="TreeGrafter"/>
</dbReference>
<dbReference type="Pfam" id="PF12348">
    <property type="entry name" value="CLASP_N"/>
    <property type="match status" value="1"/>
</dbReference>
<accession>A0A8J5KC51</accession>
<dbReference type="InterPro" id="IPR034085">
    <property type="entry name" value="TOG"/>
</dbReference>
<dbReference type="GO" id="GO:0005881">
    <property type="term" value="C:cytoplasmic microtubule"/>
    <property type="evidence" value="ECO:0007669"/>
    <property type="project" value="TreeGrafter"/>
</dbReference>
<proteinExistence type="predicted"/>
<keyword evidence="3" id="KW-1185">Reference proteome</keyword>
<dbReference type="AlphaFoldDB" id="A0A8J5KC51"/>
<feature type="domain" description="TOG" evidence="1">
    <location>
        <begin position="65"/>
        <end position="299"/>
    </location>
</feature>
<name>A0A8J5KC51_ZINOF</name>
<evidence type="ECO:0000313" key="2">
    <source>
        <dbReference type="EMBL" id="KAG6483795.1"/>
    </source>
</evidence>
<comment type="caution">
    <text evidence="2">The sequence shown here is derived from an EMBL/GenBank/DDBJ whole genome shotgun (WGS) entry which is preliminary data.</text>
</comment>
<dbReference type="EMBL" id="JACMSC010000016">
    <property type="protein sequence ID" value="KAG6483795.1"/>
    <property type="molecule type" value="Genomic_DNA"/>
</dbReference>
<evidence type="ECO:0000313" key="3">
    <source>
        <dbReference type="Proteomes" id="UP000734854"/>
    </source>
</evidence>
<dbReference type="InterPro" id="IPR024395">
    <property type="entry name" value="CLASP_N_dom"/>
</dbReference>
<dbReference type="SMART" id="SM01349">
    <property type="entry name" value="TOG"/>
    <property type="match status" value="1"/>
</dbReference>
<reference evidence="2 3" key="1">
    <citation type="submission" date="2020-08" db="EMBL/GenBank/DDBJ databases">
        <title>Plant Genome Project.</title>
        <authorList>
            <person name="Zhang R.-G."/>
        </authorList>
    </citation>
    <scope>NUCLEOTIDE SEQUENCE [LARGE SCALE GENOMIC DNA]</scope>
    <source>
        <tissue evidence="2">Rhizome</tissue>
    </source>
</reference>
<gene>
    <name evidence="2" type="ORF">ZIOFF_060494</name>
</gene>
<dbReference type="PANTHER" id="PTHR21567:SF65">
    <property type="entry name" value="ARM REPEAT SUPERFAMILY PROTEIN"/>
    <property type="match status" value="1"/>
</dbReference>
<dbReference type="PANTHER" id="PTHR21567">
    <property type="entry name" value="CLASP"/>
    <property type="match status" value="1"/>
</dbReference>